<dbReference type="OrthoDB" id="527921at2759"/>
<accession>A0A8J4CVM6</accession>
<organism evidence="1 2">
    <name type="scientific">Volvox reticuliferus</name>
    <dbReference type="NCBI Taxonomy" id="1737510"/>
    <lineage>
        <taxon>Eukaryota</taxon>
        <taxon>Viridiplantae</taxon>
        <taxon>Chlorophyta</taxon>
        <taxon>core chlorophytes</taxon>
        <taxon>Chlorophyceae</taxon>
        <taxon>CS clade</taxon>
        <taxon>Chlamydomonadales</taxon>
        <taxon>Volvocaceae</taxon>
        <taxon>Volvox</taxon>
    </lineage>
</organism>
<gene>
    <name evidence="1" type="ORF">Vretifemale_16506</name>
</gene>
<evidence type="ECO:0000313" key="1">
    <source>
        <dbReference type="EMBL" id="GIL88574.1"/>
    </source>
</evidence>
<dbReference type="AlphaFoldDB" id="A0A8J4CVM6"/>
<comment type="caution">
    <text evidence="1">The sequence shown here is derived from an EMBL/GenBank/DDBJ whole genome shotgun (WGS) entry which is preliminary data.</text>
</comment>
<dbReference type="Proteomes" id="UP000747110">
    <property type="component" value="Unassembled WGS sequence"/>
</dbReference>
<dbReference type="EMBL" id="BNCP01000045">
    <property type="protein sequence ID" value="GIL88574.1"/>
    <property type="molecule type" value="Genomic_DNA"/>
</dbReference>
<sequence length="99" mass="10848">HKKDNSMDHAASLRSSKTGNSFESTLQAIQEQQLFALSRLRAVRSRLHNCNGALTQVLIALRSAGADVARDMRGMREDMDAAYAVLGTIDAQMAQSRSQ</sequence>
<proteinExistence type="predicted"/>
<name>A0A8J4CVM6_9CHLO</name>
<keyword evidence="2" id="KW-1185">Reference proteome</keyword>
<evidence type="ECO:0000313" key="2">
    <source>
        <dbReference type="Proteomes" id="UP000747110"/>
    </source>
</evidence>
<feature type="non-terminal residue" evidence="1">
    <location>
        <position position="99"/>
    </location>
</feature>
<reference evidence="1" key="1">
    <citation type="journal article" date="2021" name="Proc. Natl. Acad. Sci. U.S.A.">
        <title>Three genomes in the algal genus Volvox reveal the fate of a haploid sex-determining region after a transition to homothallism.</title>
        <authorList>
            <person name="Yamamoto K."/>
            <person name="Hamaji T."/>
            <person name="Kawai-Toyooka H."/>
            <person name="Matsuzaki R."/>
            <person name="Takahashi F."/>
            <person name="Nishimura Y."/>
            <person name="Kawachi M."/>
            <person name="Noguchi H."/>
            <person name="Minakuchi Y."/>
            <person name="Umen J.G."/>
            <person name="Toyoda A."/>
            <person name="Nozaki H."/>
        </authorList>
    </citation>
    <scope>NUCLEOTIDE SEQUENCE</scope>
    <source>
        <strain evidence="1">NIES-3786</strain>
    </source>
</reference>
<protein>
    <submittedName>
        <fullName evidence="1">Uncharacterized protein</fullName>
    </submittedName>
</protein>